<dbReference type="PANTHER" id="PTHR11085">
    <property type="entry name" value="NAD-DEPENDENT PROTEIN DEACYLASE SIRTUIN-5, MITOCHONDRIAL-RELATED"/>
    <property type="match status" value="1"/>
</dbReference>
<sequence>MEHLFERAHSILSDATHVEVFTGAGMSADSGITTYRDAQTGIWENVDPVAMASISAWRTEPKPMFAWYLWRAQLAQRAEPNAGHRAIAAARGMTVTTQNIDNLHERAGSQDVVHLHGSLFSFRCTDCDTPYDEDVALPNEPVESITPPECPVCGGLVRPGVVWFGEALPDDEWAEAERRMSTANALLIVGTSGVVYPAAGLPQIAHARGIPIVEVTPQPTDLSPLASVVVTATAAEALPRILAGRISSDSEPAGS</sequence>
<evidence type="ECO:0000313" key="6">
    <source>
        <dbReference type="EMBL" id="MEM5986759.1"/>
    </source>
</evidence>
<feature type="binding site" evidence="3 4">
    <location>
        <position position="124"/>
    </location>
    <ligand>
        <name>Zn(2+)</name>
        <dbReference type="ChEBI" id="CHEBI:29105"/>
    </ligand>
</feature>
<evidence type="ECO:0000256" key="1">
    <source>
        <dbReference type="ARBA" id="ARBA00022679"/>
    </source>
</evidence>
<feature type="binding site" evidence="3 4">
    <location>
        <position position="150"/>
    </location>
    <ligand>
        <name>Zn(2+)</name>
        <dbReference type="ChEBI" id="CHEBI:29105"/>
    </ligand>
</feature>
<dbReference type="InterPro" id="IPR026591">
    <property type="entry name" value="Sirtuin_cat_small_dom_sf"/>
</dbReference>
<comment type="function">
    <text evidence="3">NAD-dependent lysine deacetylase and desuccinylase that specifically removes acetyl and succinyl groups on target proteins. Modulates the activities of several proteins which are inactive in their acylated form.</text>
</comment>
<keyword evidence="3 4" id="KW-0862">Zinc</keyword>
<evidence type="ECO:0000313" key="7">
    <source>
        <dbReference type="Proteomes" id="UP000235104"/>
    </source>
</evidence>
<feature type="binding site" evidence="3">
    <location>
        <position position="71"/>
    </location>
    <ligand>
        <name>substrate</name>
    </ligand>
</feature>
<keyword evidence="2 3" id="KW-0520">NAD</keyword>
<comment type="caution">
    <text evidence="3">Lacks conserved residue(s) required for the propagation of feature annotation.</text>
</comment>
<feature type="binding site" evidence="3 4">
    <location>
        <position position="153"/>
    </location>
    <ligand>
        <name>Zn(2+)</name>
        <dbReference type="ChEBI" id="CHEBI:29105"/>
    </ligand>
</feature>
<dbReference type="PANTHER" id="PTHR11085:SF4">
    <property type="entry name" value="NAD-DEPENDENT PROTEIN DEACYLASE"/>
    <property type="match status" value="1"/>
</dbReference>
<dbReference type="InterPro" id="IPR050134">
    <property type="entry name" value="NAD-dep_sirtuin_deacylases"/>
</dbReference>
<accession>A0ABU9UKK9</accession>
<proteinExistence type="inferred from homology"/>
<comment type="domain">
    <text evidence="3">2 residues (Tyr-68 and Arg-71) present in a large hydrophobic pocket are probably involved in substrate specificity. They are important for desuccinylation activity, but dispensable for deacetylation activity.</text>
</comment>
<dbReference type="InterPro" id="IPR003000">
    <property type="entry name" value="Sirtuin"/>
</dbReference>
<dbReference type="GO" id="GO:0034979">
    <property type="term" value="F:NAD-dependent protein lysine deacetylase activity"/>
    <property type="evidence" value="ECO:0007669"/>
    <property type="project" value="UniProtKB-EC"/>
</dbReference>
<dbReference type="RefSeq" id="WP_101736490.1">
    <property type="nucleotide sequence ID" value="NZ_PKHR02000020.1"/>
</dbReference>
<dbReference type="HAMAP" id="MF_01121">
    <property type="entry name" value="Sirtuin_ClassIII"/>
    <property type="match status" value="1"/>
</dbReference>
<feature type="binding site" evidence="3 4">
    <location>
        <position position="127"/>
    </location>
    <ligand>
        <name>Zn(2+)</name>
        <dbReference type="ChEBI" id="CHEBI:29105"/>
    </ligand>
</feature>
<keyword evidence="3" id="KW-0963">Cytoplasm</keyword>
<name>A0ABU9UKK9_9CORY</name>
<dbReference type="SUPFAM" id="SSF52467">
    <property type="entry name" value="DHS-like NAD/FAD-binding domain"/>
    <property type="match status" value="1"/>
</dbReference>
<dbReference type="InterPro" id="IPR027546">
    <property type="entry name" value="Sirtuin_class_III"/>
</dbReference>
<comment type="caution">
    <text evidence="6">The sequence shown here is derived from an EMBL/GenBank/DDBJ whole genome shotgun (WGS) entry which is preliminary data.</text>
</comment>
<comment type="subcellular location">
    <subcellularLocation>
        <location evidence="3">Cytoplasm</location>
    </subcellularLocation>
</comment>
<keyword evidence="1 6" id="KW-0808">Transferase</keyword>
<feature type="binding site" evidence="3">
    <location>
        <position position="234"/>
    </location>
    <ligand>
        <name>NAD(+)</name>
        <dbReference type="ChEBI" id="CHEBI:57540"/>
    </ligand>
</feature>
<dbReference type="PROSITE" id="PS50305">
    <property type="entry name" value="SIRTUIN"/>
    <property type="match status" value="1"/>
</dbReference>
<dbReference type="Proteomes" id="UP000235104">
    <property type="component" value="Unassembled WGS sequence"/>
</dbReference>
<reference evidence="6" key="1">
    <citation type="submission" date="2017-12" db="EMBL/GenBank/DDBJ databases">
        <authorList>
            <person name="Thomas-White K."/>
            <person name="Wolfe A.J."/>
        </authorList>
    </citation>
    <scope>NUCLEOTIDE SEQUENCE</scope>
    <source>
        <strain evidence="6">UMB0043</strain>
    </source>
</reference>
<dbReference type="Gene3D" id="3.30.1600.10">
    <property type="entry name" value="SIR2/SIRT2 'Small Domain"/>
    <property type="match status" value="1"/>
</dbReference>
<feature type="binding site" evidence="3">
    <location>
        <begin position="190"/>
        <end position="192"/>
    </location>
    <ligand>
        <name>NAD(+)</name>
        <dbReference type="ChEBI" id="CHEBI:57540"/>
    </ligand>
</feature>
<feature type="binding site" evidence="3">
    <location>
        <position position="68"/>
    </location>
    <ligand>
        <name>substrate</name>
    </ligand>
</feature>
<dbReference type="CDD" id="cd01412">
    <property type="entry name" value="SIRT5_Af1_CobB"/>
    <property type="match status" value="1"/>
</dbReference>
<feature type="binding site" evidence="3">
    <location>
        <begin position="98"/>
        <end position="101"/>
    </location>
    <ligand>
        <name>NAD(+)</name>
        <dbReference type="ChEBI" id="CHEBI:57540"/>
    </ligand>
</feature>
<keyword evidence="7" id="KW-1185">Reference proteome</keyword>
<comment type="similarity">
    <text evidence="3">Belongs to the sirtuin family. Class III subfamily.</text>
</comment>
<dbReference type="Gene3D" id="3.40.50.1220">
    <property type="entry name" value="TPP-binding domain"/>
    <property type="match status" value="1"/>
</dbReference>
<evidence type="ECO:0000259" key="5">
    <source>
        <dbReference type="PROSITE" id="PS50305"/>
    </source>
</evidence>
<protein>
    <recommendedName>
        <fullName evidence="3">NAD-dependent protein deacylase</fullName>
        <ecNumber evidence="3">2.3.1.286</ecNumber>
    </recommendedName>
    <alternativeName>
        <fullName evidence="3">Regulatory protein SIR2 homolog</fullName>
    </alternativeName>
</protein>
<evidence type="ECO:0000256" key="2">
    <source>
        <dbReference type="ARBA" id="ARBA00023027"/>
    </source>
</evidence>
<dbReference type="NCBIfam" id="NF001753">
    <property type="entry name" value="PRK00481.1-3"/>
    <property type="match status" value="1"/>
</dbReference>
<feature type="active site" description="Proton acceptor" evidence="3 4">
    <location>
        <position position="116"/>
    </location>
</feature>
<gene>
    <name evidence="3" type="primary">cobB</name>
    <name evidence="6" type="ORF">CYJ44_011435</name>
</gene>
<dbReference type="InterPro" id="IPR029035">
    <property type="entry name" value="DHS-like_NAD/FAD-binding_dom"/>
</dbReference>
<keyword evidence="6" id="KW-0012">Acyltransferase</keyword>
<dbReference type="EC" id="2.3.1.286" evidence="3"/>
<keyword evidence="3 4" id="KW-0479">Metal-binding</keyword>
<evidence type="ECO:0000256" key="3">
    <source>
        <dbReference type="HAMAP-Rule" id="MF_01121"/>
    </source>
</evidence>
<comment type="cofactor">
    <cofactor evidence="3">
        <name>Zn(2+)</name>
        <dbReference type="ChEBI" id="CHEBI:29105"/>
    </cofactor>
    <text evidence="3">Binds 1 zinc ion per subunit.</text>
</comment>
<dbReference type="Pfam" id="PF02146">
    <property type="entry name" value="SIR2"/>
    <property type="match status" value="1"/>
</dbReference>
<dbReference type="EMBL" id="PKHR02000020">
    <property type="protein sequence ID" value="MEM5986759.1"/>
    <property type="molecule type" value="Genomic_DNA"/>
</dbReference>
<organism evidence="6 7">
    <name type="scientific">Corynebacterium hesseae</name>
    <dbReference type="NCBI Taxonomy" id="2913502"/>
    <lineage>
        <taxon>Bacteria</taxon>
        <taxon>Bacillati</taxon>
        <taxon>Actinomycetota</taxon>
        <taxon>Actinomycetes</taxon>
        <taxon>Mycobacteriales</taxon>
        <taxon>Corynebacteriaceae</taxon>
        <taxon>Corynebacterium</taxon>
    </lineage>
</organism>
<comment type="catalytic activity">
    <reaction evidence="3">
        <text>N(6)-succinyl-L-lysyl-[protein] + NAD(+) + H2O = 2''-O-succinyl-ADP-D-ribose + nicotinamide + L-lysyl-[protein]</text>
        <dbReference type="Rhea" id="RHEA:47668"/>
        <dbReference type="Rhea" id="RHEA-COMP:9752"/>
        <dbReference type="Rhea" id="RHEA-COMP:11877"/>
        <dbReference type="ChEBI" id="CHEBI:15377"/>
        <dbReference type="ChEBI" id="CHEBI:17154"/>
        <dbReference type="ChEBI" id="CHEBI:29969"/>
        <dbReference type="ChEBI" id="CHEBI:57540"/>
        <dbReference type="ChEBI" id="CHEBI:87830"/>
        <dbReference type="ChEBI" id="CHEBI:87832"/>
    </reaction>
</comment>
<dbReference type="InterPro" id="IPR026590">
    <property type="entry name" value="Ssirtuin_cat_dom"/>
</dbReference>
<feature type="domain" description="Deacetylase sirtuin-type" evidence="5">
    <location>
        <begin position="1"/>
        <end position="249"/>
    </location>
</feature>
<evidence type="ECO:0000256" key="4">
    <source>
        <dbReference type="PROSITE-ProRule" id="PRU00236"/>
    </source>
</evidence>
<comment type="catalytic activity">
    <reaction evidence="3">
        <text>N(6)-acetyl-L-lysyl-[protein] + NAD(+) + H2O = 2''-O-acetyl-ADP-D-ribose + nicotinamide + L-lysyl-[protein]</text>
        <dbReference type="Rhea" id="RHEA:43636"/>
        <dbReference type="Rhea" id="RHEA-COMP:9752"/>
        <dbReference type="Rhea" id="RHEA-COMP:10731"/>
        <dbReference type="ChEBI" id="CHEBI:15377"/>
        <dbReference type="ChEBI" id="CHEBI:17154"/>
        <dbReference type="ChEBI" id="CHEBI:29969"/>
        <dbReference type="ChEBI" id="CHEBI:57540"/>
        <dbReference type="ChEBI" id="CHEBI:61930"/>
        <dbReference type="ChEBI" id="CHEBI:83767"/>
        <dbReference type="EC" id="2.3.1.286"/>
    </reaction>
</comment>